<keyword evidence="1" id="KW-0812">Transmembrane</keyword>
<dbReference type="Pfam" id="PF13781">
    <property type="entry name" value="DoxX_3"/>
    <property type="match status" value="1"/>
</dbReference>
<comment type="caution">
    <text evidence="2">The sequence shown here is derived from an EMBL/GenBank/DDBJ whole genome shotgun (WGS) entry which is preliminary data.</text>
</comment>
<name>A0A7V5CSW7_9BACT</name>
<gene>
    <name evidence="2" type="ORF">ENW50_05970</name>
</gene>
<accession>A0A7V5CSW7</accession>
<evidence type="ECO:0000313" key="2">
    <source>
        <dbReference type="EMBL" id="HGY94216.1"/>
    </source>
</evidence>
<feature type="transmembrane region" description="Helical" evidence="1">
    <location>
        <begin position="77"/>
        <end position="97"/>
    </location>
</feature>
<keyword evidence="1" id="KW-0472">Membrane</keyword>
<feature type="transmembrane region" description="Helical" evidence="1">
    <location>
        <begin position="52"/>
        <end position="71"/>
    </location>
</feature>
<dbReference type="AlphaFoldDB" id="A0A7V5CSW7"/>
<organism evidence="2">
    <name type="scientific">Acidobacterium capsulatum</name>
    <dbReference type="NCBI Taxonomy" id="33075"/>
    <lineage>
        <taxon>Bacteria</taxon>
        <taxon>Pseudomonadati</taxon>
        <taxon>Acidobacteriota</taxon>
        <taxon>Terriglobia</taxon>
        <taxon>Terriglobales</taxon>
        <taxon>Acidobacteriaceae</taxon>
        <taxon>Acidobacterium</taxon>
    </lineage>
</organism>
<keyword evidence="1" id="KW-1133">Transmembrane helix</keyword>
<dbReference type="InterPro" id="IPR025695">
    <property type="entry name" value="DoxX-like"/>
</dbReference>
<protein>
    <recommendedName>
        <fullName evidence="3">DoxX family protein</fullName>
    </recommendedName>
</protein>
<proteinExistence type="predicted"/>
<dbReference type="EMBL" id="DTKL01000032">
    <property type="protein sequence ID" value="HGY94216.1"/>
    <property type="molecule type" value="Genomic_DNA"/>
</dbReference>
<evidence type="ECO:0008006" key="3">
    <source>
        <dbReference type="Google" id="ProtNLM"/>
    </source>
</evidence>
<feature type="transmembrane region" description="Helical" evidence="1">
    <location>
        <begin position="109"/>
        <end position="127"/>
    </location>
</feature>
<feature type="transmembrane region" description="Helical" evidence="1">
    <location>
        <begin position="12"/>
        <end position="31"/>
    </location>
</feature>
<evidence type="ECO:0000256" key="1">
    <source>
        <dbReference type="SAM" id="Phobius"/>
    </source>
</evidence>
<sequence length="128" mass="13891">MLPLLPMPTLALMHVSIAAVWAYEGLWCKLLGRMPSQFAMMIELPGCTAERAVLLLRLLGLVEMSLALWVLSGDAPAVCALTQAALLLALNANGIFWARHLIHDPAGMVIKNIAFLLLVWMGGAWSGR</sequence>
<reference evidence="2" key="1">
    <citation type="journal article" date="2020" name="mSystems">
        <title>Genome- and Community-Level Interaction Insights into Carbon Utilization and Element Cycling Functions of Hydrothermarchaeota in Hydrothermal Sediment.</title>
        <authorList>
            <person name="Zhou Z."/>
            <person name="Liu Y."/>
            <person name="Xu W."/>
            <person name="Pan J."/>
            <person name="Luo Z.H."/>
            <person name="Li M."/>
        </authorList>
    </citation>
    <scope>NUCLEOTIDE SEQUENCE [LARGE SCALE GENOMIC DNA]</scope>
    <source>
        <strain evidence="2">SpSt-855</strain>
    </source>
</reference>